<organism evidence="5 6">
    <name type="scientific">Petrocella atlantisensis</name>
    <dbReference type="NCBI Taxonomy" id="2173034"/>
    <lineage>
        <taxon>Bacteria</taxon>
        <taxon>Bacillati</taxon>
        <taxon>Bacillota</taxon>
        <taxon>Clostridia</taxon>
        <taxon>Lachnospirales</taxon>
        <taxon>Vallitaleaceae</taxon>
        <taxon>Petrocella</taxon>
    </lineage>
</organism>
<dbReference type="Gene3D" id="1.10.10.10">
    <property type="entry name" value="Winged helix-like DNA-binding domain superfamily/Winged helix DNA-binding domain"/>
    <property type="match status" value="1"/>
</dbReference>
<dbReference type="EMBL" id="LR130778">
    <property type="protein sequence ID" value="VDN46595.1"/>
    <property type="molecule type" value="Genomic_DNA"/>
</dbReference>
<keyword evidence="6" id="KW-1185">Reference proteome</keyword>
<dbReference type="Proteomes" id="UP000279029">
    <property type="component" value="Chromosome"/>
</dbReference>
<dbReference type="GO" id="GO:0003677">
    <property type="term" value="F:DNA binding"/>
    <property type="evidence" value="ECO:0007669"/>
    <property type="project" value="UniProtKB-KW"/>
</dbReference>
<feature type="domain" description="HTH arsR-type" evidence="4">
    <location>
        <begin position="22"/>
        <end position="115"/>
    </location>
</feature>
<sequence length="115" mass="13088">MHHSKCCADEGFVDQVKEALELPDTLDALGDFFKIFGDATRLKILSALLEGEMCVGTITEVLEMTQSSVSHQLRTLKRARLIKSRKEGKWVYYSINDEHVQIIYEMGLSHIKESD</sequence>
<evidence type="ECO:0000313" key="6">
    <source>
        <dbReference type="Proteomes" id="UP000279029"/>
    </source>
</evidence>
<name>A0A3P7NUN2_9FIRM</name>
<dbReference type="Pfam" id="PF01022">
    <property type="entry name" value="HTH_5"/>
    <property type="match status" value="1"/>
</dbReference>
<protein>
    <submittedName>
        <fullName evidence="5">Transcriptional regulator</fullName>
    </submittedName>
</protein>
<dbReference type="RefSeq" id="WP_125136077.1">
    <property type="nucleotide sequence ID" value="NZ_LR130778.1"/>
</dbReference>
<dbReference type="InterPro" id="IPR051011">
    <property type="entry name" value="Metal_resp_trans_reg"/>
</dbReference>
<evidence type="ECO:0000256" key="1">
    <source>
        <dbReference type="ARBA" id="ARBA00023015"/>
    </source>
</evidence>
<dbReference type="InterPro" id="IPR011991">
    <property type="entry name" value="ArsR-like_HTH"/>
</dbReference>
<evidence type="ECO:0000313" key="5">
    <source>
        <dbReference type="EMBL" id="VDN46595.1"/>
    </source>
</evidence>
<dbReference type="PRINTS" id="PR00778">
    <property type="entry name" value="HTHARSR"/>
</dbReference>
<dbReference type="InterPro" id="IPR036388">
    <property type="entry name" value="WH-like_DNA-bd_sf"/>
</dbReference>
<keyword evidence="3" id="KW-0804">Transcription</keyword>
<dbReference type="PROSITE" id="PS50987">
    <property type="entry name" value="HTH_ARSR_2"/>
    <property type="match status" value="1"/>
</dbReference>
<accession>A0A3P7NUN2</accession>
<evidence type="ECO:0000256" key="2">
    <source>
        <dbReference type="ARBA" id="ARBA00023125"/>
    </source>
</evidence>
<proteinExistence type="predicted"/>
<dbReference type="InterPro" id="IPR001845">
    <property type="entry name" value="HTH_ArsR_DNA-bd_dom"/>
</dbReference>
<dbReference type="InterPro" id="IPR036390">
    <property type="entry name" value="WH_DNA-bd_sf"/>
</dbReference>
<evidence type="ECO:0000256" key="3">
    <source>
        <dbReference type="ARBA" id="ARBA00023163"/>
    </source>
</evidence>
<dbReference type="NCBIfam" id="NF033788">
    <property type="entry name" value="HTH_metalloreg"/>
    <property type="match status" value="1"/>
</dbReference>
<keyword evidence="1" id="KW-0805">Transcription regulation</keyword>
<evidence type="ECO:0000259" key="4">
    <source>
        <dbReference type="PROSITE" id="PS50987"/>
    </source>
</evidence>
<reference evidence="5 6" key="1">
    <citation type="submission" date="2018-09" db="EMBL/GenBank/DDBJ databases">
        <authorList>
            <person name="Postec A."/>
        </authorList>
    </citation>
    <scope>NUCLEOTIDE SEQUENCE [LARGE SCALE GENOMIC DNA]</scope>
    <source>
        <strain evidence="5">70B-A</strain>
    </source>
</reference>
<keyword evidence="2" id="KW-0238">DNA-binding</keyword>
<dbReference type="GO" id="GO:0003700">
    <property type="term" value="F:DNA-binding transcription factor activity"/>
    <property type="evidence" value="ECO:0007669"/>
    <property type="project" value="InterPro"/>
</dbReference>
<dbReference type="AlphaFoldDB" id="A0A3P7NUN2"/>
<dbReference type="SUPFAM" id="SSF46785">
    <property type="entry name" value="Winged helix' DNA-binding domain"/>
    <property type="match status" value="1"/>
</dbReference>
<dbReference type="KEGG" id="cbar:PATL70BA_0728"/>
<dbReference type="CDD" id="cd00090">
    <property type="entry name" value="HTH_ARSR"/>
    <property type="match status" value="1"/>
</dbReference>
<dbReference type="SMART" id="SM00418">
    <property type="entry name" value="HTH_ARSR"/>
    <property type="match status" value="1"/>
</dbReference>
<dbReference type="PANTHER" id="PTHR43132:SF6">
    <property type="entry name" value="HTH-TYPE TRANSCRIPTIONAL REPRESSOR CZRA"/>
    <property type="match status" value="1"/>
</dbReference>
<dbReference type="PANTHER" id="PTHR43132">
    <property type="entry name" value="ARSENICAL RESISTANCE OPERON REPRESSOR ARSR-RELATED"/>
    <property type="match status" value="1"/>
</dbReference>
<dbReference type="OrthoDB" id="9794330at2"/>
<gene>
    <name evidence="5" type="ORF">PATL70BA_0728</name>
</gene>